<gene>
    <name evidence="2" type="ORF">HaLaN_32171</name>
</gene>
<evidence type="ECO:0000256" key="1">
    <source>
        <dbReference type="SAM" id="MobiDB-lite"/>
    </source>
</evidence>
<feature type="region of interest" description="Disordered" evidence="1">
    <location>
        <begin position="71"/>
        <end position="110"/>
    </location>
</feature>
<sequence length="110" mass="11315">MGNWPSAGGRAEPCHTSHQHHSLCTRAVATPLIQQCSVADSSRGLETHVQHDLVAPLGHVGIDATEILNTGLDASSTHKQGGHKGRQPTAKQKAATSPSGLNGNGASPNT</sequence>
<feature type="non-terminal residue" evidence="2">
    <location>
        <position position="110"/>
    </location>
</feature>
<evidence type="ECO:0000313" key="2">
    <source>
        <dbReference type="EMBL" id="GFH32881.1"/>
    </source>
</evidence>
<feature type="non-terminal residue" evidence="2">
    <location>
        <position position="1"/>
    </location>
</feature>
<feature type="compositionally biased region" description="Polar residues" evidence="1">
    <location>
        <begin position="94"/>
        <end position="110"/>
    </location>
</feature>
<comment type="caution">
    <text evidence="2">The sequence shown here is derived from an EMBL/GenBank/DDBJ whole genome shotgun (WGS) entry which is preliminary data.</text>
</comment>
<organism evidence="2 3">
    <name type="scientific">Haematococcus lacustris</name>
    <name type="common">Green alga</name>
    <name type="synonym">Haematococcus pluvialis</name>
    <dbReference type="NCBI Taxonomy" id="44745"/>
    <lineage>
        <taxon>Eukaryota</taxon>
        <taxon>Viridiplantae</taxon>
        <taxon>Chlorophyta</taxon>
        <taxon>core chlorophytes</taxon>
        <taxon>Chlorophyceae</taxon>
        <taxon>CS clade</taxon>
        <taxon>Chlamydomonadales</taxon>
        <taxon>Haematococcaceae</taxon>
        <taxon>Haematococcus</taxon>
    </lineage>
</organism>
<proteinExistence type="predicted"/>
<protein>
    <submittedName>
        <fullName evidence="2">Uncharacterized protein</fullName>
    </submittedName>
</protein>
<reference evidence="2 3" key="1">
    <citation type="submission" date="2020-02" db="EMBL/GenBank/DDBJ databases">
        <title>Draft genome sequence of Haematococcus lacustris strain NIES-144.</title>
        <authorList>
            <person name="Morimoto D."/>
            <person name="Nakagawa S."/>
            <person name="Yoshida T."/>
            <person name="Sawayama S."/>
        </authorList>
    </citation>
    <scope>NUCLEOTIDE SEQUENCE [LARGE SCALE GENOMIC DNA]</scope>
    <source>
        <strain evidence="2 3">NIES-144</strain>
    </source>
</reference>
<keyword evidence="3" id="KW-1185">Reference proteome</keyword>
<dbReference type="Proteomes" id="UP000485058">
    <property type="component" value="Unassembled WGS sequence"/>
</dbReference>
<dbReference type="EMBL" id="BLLF01007287">
    <property type="protein sequence ID" value="GFH32881.1"/>
    <property type="molecule type" value="Genomic_DNA"/>
</dbReference>
<evidence type="ECO:0000313" key="3">
    <source>
        <dbReference type="Proteomes" id="UP000485058"/>
    </source>
</evidence>
<accession>A0A6A0AKP5</accession>
<dbReference type="AlphaFoldDB" id="A0A6A0AKP5"/>
<name>A0A6A0AKP5_HAELA</name>
<feature type="region of interest" description="Disordered" evidence="1">
    <location>
        <begin position="1"/>
        <end position="22"/>
    </location>
</feature>